<sequence>MDNGGGKHASAESFHQTHPAVPLFVPITSTPVSIRGPNQTAPTPPLVSAFIQARPSHTSSQFGPEVSLIAAIGFAVASIQKTLDNLNKKLTQASVG</sequence>
<comment type="caution">
    <text evidence="1">The sequence shown here is derived from an EMBL/GenBank/DDBJ whole genome shotgun (WGS) entry which is preliminary data.</text>
</comment>
<protein>
    <submittedName>
        <fullName evidence="1">Uncharacterized protein</fullName>
    </submittedName>
</protein>
<dbReference type="Proteomes" id="UP000596742">
    <property type="component" value="Unassembled WGS sequence"/>
</dbReference>
<gene>
    <name evidence="1" type="ORF">MGAL_10B041306</name>
</gene>
<name>A0A8B6DZZ0_MYTGA</name>
<keyword evidence="2" id="KW-1185">Reference proteome</keyword>
<organism evidence="1 2">
    <name type="scientific">Mytilus galloprovincialis</name>
    <name type="common">Mediterranean mussel</name>
    <dbReference type="NCBI Taxonomy" id="29158"/>
    <lineage>
        <taxon>Eukaryota</taxon>
        <taxon>Metazoa</taxon>
        <taxon>Spiralia</taxon>
        <taxon>Lophotrochozoa</taxon>
        <taxon>Mollusca</taxon>
        <taxon>Bivalvia</taxon>
        <taxon>Autobranchia</taxon>
        <taxon>Pteriomorphia</taxon>
        <taxon>Mytilida</taxon>
        <taxon>Mytiloidea</taxon>
        <taxon>Mytilidae</taxon>
        <taxon>Mytilinae</taxon>
        <taxon>Mytilus</taxon>
    </lineage>
</organism>
<dbReference type="AlphaFoldDB" id="A0A8B6DZZ0"/>
<evidence type="ECO:0000313" key="2">
    <source>
        <dbReference type="Proteomes" id="UP000596742"/>
    </source>
</evidence>
<reference evidence="1" key="1">
    <citation type="submission" date="2018-11" db="EMBL/GenBank/DDBJ databases">
        <authorList>
            <person name="Alioto T."/>
            <person name="Alioto T."/>
        </authorList>
    </citation>
    <scope>NUCLEOTIDE SEQUENCE</scope>
</reference>
<proteinExistence type="predicted"/>
<dbReference type="EMBL" id="UYJE01004299">
    <property type="protein sequence ID" value="VDI26895.1"/>
    <property type="molecule type" value="Genomic_DNA"/>
</dbReference>
<accession>A0A8B6DZZ0</accession>
<evidence type="ECO:0000313" key="1">
    <source>
        <dbReference type="EMBL" id="VDI26895.1"/>
    </source>
</evidence>